<dbReference type="PANTHER" id="PTHR43384">
    <property type="entry name" value="SEPTUM SITE-DETERMINING PROTEIN MIND HOMOLOG, CHLOROPLASTIC-RELATED"/>
    <property type="match status" value="1"/>
</dbReference>
<evidence type="ECO:0000313" key="2">
    <source>
        <dbReference type="EMBL" id="GIN58134.1"/>
    </source>
</evidence>
<sequence>MRNASVLVVTDDETLLEEINSSLSTDDIRSANTPHVDEFLKEQYSFILLDEWMIESVNTQSLPTTSVLIVLMRDRSFENARKWMAMGASELIIIPDEIDNLEAVLQKKDRMKRQDRNHFNDEYVDLEGAGAVRVFYSAKGGTGKTLIASMVAQNLQIQYDQRVILIDFNVQFGGVEVLFGLDPERSYLDLLPVINELSINHIQNVTVKEENTGIHVLLSPANPEQIELISEELVTRIIRTCRNHFDQVIVDLPAAFNTATFIALHEATHIYYVMNPDSLSVRTLKHSIEHFRRYQIGNRDNVSLIINRYNSKSELSERNIAQFIDLPISGIIRSDFYGLQPHLNMGKPFYLKKNDKGISKTAQDVKKMVRKSIVKGG</sequence>
<feature type="domain" description="AAA" evidence="1">
    <location>
        <begin position="135"/>
        <end position="294"/>
    </location>
</feature>
<dbReference type="InterPro" id="IPR050625">
    <property type="entry name" value="ParA/MinD_ATPase"/>
</dbReference>
<keyword evidence="3" id="KW-1185">Reference proteome</keyword>
<protein>
    <recommendedName>
        <fullName evidence="1">AAA domain-containing protein</fullName>
    </recommendedName>
</protein>
<dbReference type="Pfam" id="PF13614">
    <property type="entry name" value="AAA_31"/>
    <property type="match status" value="1"/>
</dbReference>
<dbReference type="SUPFAM" id="SSF52172">
    <property type="entry name" value="CheY-like"/>
    <property type="match status" value="1"/>
</dbReference>
<name>A0ABQ4KLU1_9BACI</name>
<dbReference type="RefSeq" id="WP_212966445.1">
    <property type="nucleotide sequence ID" value="NZ_BORB01000019.1"/>
</dbReference>
<evidence type="ECO:0000259" key="1">
    <source>
        <dbReference type="Pfam" id="PF13614"/>
    </source>
</evidence>
<dbReference type="InterPro" id="IPR011006">
    <property type="entry name" value="CheY-like_superfamily"/>
</dbReference>
<proteinExistence type="predicted"/>
<dbReference type="PANTHER" id="PTHR43384:SF13">
    <property type="entry name" value="SLR0110 PROTEIN"/>
    <property type="match status" value="1"/>
</dbReference>
<organism evidence="2 3">
    <name type="scientific">Lederbergia ruris</name>
    <dbReference type="NCBI Taxonomy" id="217495"/>
    <lineage>
        <taxon>Bacteria</taxon>
        <taxon>Bacillati</taxon>
        <taxon>Bacillota</taxon>
        <taxon>Bacilli</taxon>
        <taxon>Bacillales</taxon>
        <taxon>Bacillaceae</taxon>
        <taxon>Lederbergia</taxon>
    </lineage>
</organism>
<dbReference type="Proteomes" id="UP000679950">
    <property type="component" value="Unassembled WGS sequence"/>
</dbReference>
<dbReference type="SUPFAM" id="SSF52540">
    <property type="entry name" value="P-loop containing nucleoside triphosphate hydrolases"/>
    <property type="match status" value="1"/>
</dbReference>
<dbReference type="InterPro" id="IPR027417">
    <property type="entry name" value="P-loop_NTPase"/>
</dbReference>
<accession>A0ABQ4KLU1</accession>
<gene>
    <name evidence="2" type="ORF">J8TS2_24530</name>
</gene>
<comment type="caution">
    <text evidence="2">The sequence shown here is derived from an EMBL/GenBank/DDBJ whole genome shotgun (WGS) entry which is preliminary data.</text>
</comment>
<dbReference type="Gene3D" id="3.40.50.300">
    <property type="entry name" value="P-loop containing nucleotide triphosphate hydrolases"/>
    <property type="match status" value="1"/>
</dbReference>
<reference evidence="2 3" key="1">
    <citation type="submission" date="2021-03" db="EMBL/GenBank/DDBJ databases">
        <title>Antimicrobial resistance genes in bacteria isolated from Japanese honey, and their potential for conferring macrolide and lincosamide resistance in the American foulbrood pathogen Paenibacillus larvae.</title>
        <authorList>
            <person name="Okamoto M."/>
            <person name="Kumagai M."/>
            <person name="Kanamori H."/>
            <person name="Takamatsu D."/>
        </authorList>
    </citation>
    <scope>NUCLEOTIDE SEQUENCE [LARGE SCALE GENOMIC DNA]</scope>
    <source>
        <strain evidence="2 3">J8TS2</strain>
    </source>
</reference>
<dbReference type="InterPro" id="IPR025669">
    <property type="entry name" value="AAA_dom"/>
</dbReference>
<dbReference type="EMBL" id="BORB01000019">
    <property type="protein sequence ID" value="GIN58134.1"/>
    <property type="molecule type" value="Genomic_DNA"/>
</dbReference>
<evidence type="ECO:0000313" key="3">
    <source>
        <dbReference type="Proteomes" id="UP000679950"/>
    </source>
</evidence>